<sequence length="75" mass="8903">MLSVIAWFIRQLHQDFKCVQKEVSVLQNTANLIQLESKTANELLLLKISFLEWRMEGEKNSFHNRLKKQDNEKSN</sequence>
<dbReference type="Proteomes" id="UP001597546">
    <property type="component" value="Unassembled WGS sequence"/>
</dbReference>
<dbReference type="RefSeq" id="WP_379041955.1">
    <property type="nucleotide sequence ID" value="NZ_JBHSKW010000019.1"/>
</dbReference>
<accession>A0ABW5TR99</accession>
<keyword evidence="2" id="KW-1185">Reference proteome</keyword>
<reference evidence="2" key="1">
    <citation type="journal article" date="2019" name="Int. J. Syst. Evol. Microbiol.">
        <title>The Global Catalogue of Microorganisms (GCM) 10K type strain sequencing project: providing services to taxonomists for standard genome sequencing and annotation.</title>
        <authorList>
            <consortium name="The Broad Institute Genomics Platform"/>
            <consortium name="The Broad Institute Genome Sequencing Center for Infectious Disease"/>
            <person name="Wu L."/>
            <person name="Ma J."/>
        </authorList>
    </citation>
    <scope>NUCLEOTIDE SEQUENCE [LARGE SCALE GENOMIC DNA]</scope>
    <source>
        <strain evidence="2">KCTC 42456</strain>
    </source>
</reference>
<evidence type="ECO:0000313" key="1">
    <source>
        <dbReference type="EMBL" id="MFD2731801.1"/>
    </source>
</evidence>
<protein>
    <submittedName>
        <fullName evidence="1">Uncharacterized protein</fullName>
    </submittedName>
</protein>
<gene>
    <name evidence="1" type="ORF">ACFSSE_08785</name>
</gene>
<evidence type="ECO:0000313" key="2">
    <source>
        <dbReference type="Proteomes" id="UP001597546"/>
    </source>
</evidence>
<organism evidence="1 2">
    <name type="scientific">Pedobacter alpinus</name>
    <dbReference type="NCBI Taxonomy" id="1590643"/>
    <lineage>
        <taxon>Bacteria</taxon>
        <taxon>Pseudomonadati</taxon>
        <taxon>Bacteroidota</taxon>
        <taxon>Sphingobacteriia</taxon>
        <taxon>Sphingobacteriales</taxon>
        <taxon>Sphingobacteriaceae</taxon>
        <taxon>Pedobacter</taxon>
    </lineage>
</organism>
<comment type="caution">
    <text evidence="1">The sequence shown here is derived from an EMBL/GenBank/DDBJ whole genome shotgun (WGS) entry which is preliminary data.</text>
</comment>
<proteinExistence type="predicted"/>
<dbReference type="EMBL" id="JBHULV010000025">
    <property type="protein sequence ID" value="MFD2731801.1"/>
    <property type="molecule type" value="Genomic_DNA"/>
</dbReference>
<name>A0ABW5TR99_9SPHI</name>